<gene>
    <name evidence="1" type="ORF">BpHYR1_016894</name>
</gene>
<comment type="caution">
    <text evidence="1">The sequence shown here is derived from an EMBL/GenBank/DDBJ whole genome shotgun (WGS) entry which is preliminary data.</text>
</comment>
<proteinExistence type="predicted"/>
<dbReference type="Proteomes" id="UP000276133">
    <property type="component" value="Unassembled WGS sequence"/>
</dbReference>
<reference evidence="1 2" key="1">
    <citation type="journal article" date="2018" name="Sci. Rep.">
        <title>Genomic signatures of local adaptation to the degree of environmental predictability in rotifers.</title>
        <authorList>
            <person name="Franch-Gras L."/>
            <person name="Hahn C."/>
            <person name="Garcia-Roger E.M."/>
            <person name="Carmona M.J."/>
            <person name="Serra M."/>
            <person name="Gomez A."/>
        </authorList>
    </citation>
    <scope>NUCLEOTIDE SEQUENCE [LARGE SCALE GENOMIC DNA]</scope>
    <source>
        <strain evidence="1">HYR1</strain>
    </source>
</reference>
<protein>
    <submittedName>
        <fullName evidence="1">Uncharacterized protein</fullName>
    </submittedName>
</protein>
<organism evidence="1 2">
    <name type="scientific">Brachionus plicatilis</name>
    <name type="common">Marine rotifer</name>
    <name type="synonym">Brachionus muelleri</name>
    <dbReference type="NCBI Taxonomy" id="10195"/>
    <lineage>
        <taxon>Eukaryota</taxon>
        <taxon>Metazoa</taxon>
        <taxon>Spiralia</taxon>
        <taxon>Gnathifera</taxon>
        <taxon>Rotifera</taxon>
        <taxon>Eurotatoria</taxon>
        <taxon>Monogononta</taxon>
        <taxon>Pseudotrocha</taxon>
        <taxon>Ploima</taxon>
        <taxon>Brachionidae</taxon>
        <taxon>Brachionus</taxon>
    </lineage>
</organism>
<sequence>MFNLSWKVVDLQTEWKKLKDFKPEILIADEPRLLQLATARLACGGDLLGGLLTRPECIVSVLELVDGVGICHCNWQGE</sequence>
<evidence type="ECO:0000313" key="1">
    <source>
        <dbReference type="EMBL" id="RNA22505.1"/>
    </source>
</evidence>
<evidence type="ECO:0000313" key="2">
    <source>
        <dbReference type="Proteomes" id="UP000276133"/>
    </source>
</evidence>
<keyword evidence="2" id="KW-1185">Reference proteome</keyword>
<name>A0A3M7RGX1_BRAPC</name>
<dbReference type="AlphaFoldDB" id="A0A3M7RGX1"/>
<accession>A0A3M7RGX1</accession>
<dbReference type="EMBL" id="REGN01003439">
    <property type="protein sequence ID" value="RNA22505.1"/>
    <property type="molecule type" value="Genomic_DNA"/>
</dbReference>